<gene>
    <name evidence="1" type="ORF">J5Y03_05455</name>
</gene>
<dbReference type="AlphaFoldDB" id="A0A940NID2"/>
<reference evidence="1" key="1">
    <citation type="submission" date="2021-04" db="EMBL/GenBank/DDBJ databases">
        <title>Genome seq and assembly of Bacillus sp.</title>
        <authorList>
            <person name="Chhetri G."/>
        </authorList>
    </citation>
    <scope>NUCLEOTIDE SEQUENCE</scope>
    <source>
        <strain evidence="1">RG28</strain>
    </source>
</reference>
<organism evidence="1 2">
    <name type="scientific">Gottfriedia endophytica</name>
    <dbReference type="NCBI Taxonomy" id="2820819"/>
    <lineage>
        <taxon>Bacteria</taxon>
        <taxon>Bacillati</taxon>
        <taxon>Bacillota</taxon>
        <taxon>Bacilli</taxon>
        <taxon>Bacillales</taxon>
        <taxon>Bacillaceae</taxon>
        <taxon>Gottfriedia</taxon>
    </lineage>
</organism>
<accession>A0A940NID2</accession>
<dbReference type="EMBL" id="JAGIYQ010000003">
    <property type="protein sequence ID" value="MBP0724632.1"/>
    <property type="molecule type" value="Genomic_DNA"/>
</dbReference>
<sequence length="55" mass="6349">MYPSTTSYVYQQFYTPTHAFFQRTWPAHYEEPAGIVTEPTGVVLKGTESLYLLKC</sequence>
<evidence type="ECO:0000313" key="2">
    <source>
        <dbReference type="Proteomes" id="UP000682134"/>
    </source>
</evidence>
<keyword evidence="2" id="KW-1185">Reference proteome</keyword>
<evidence type="ECO:0000313" key="1">
    <source>
        <dbReference type="EMBL" id="MBP0724632.1"/>
    </source>
</evidence>
<dbReference type="RefSeq" id="WP_209403364.1">
    <property type="nucleotide sequence ID" value="NZ_JAGIYQ010000003.1"/>
</dbReference>
<name>A0A940NID2_9BACI</name>
<comment type="caution">
    <text evidence="1">The sequence shown here is derived from an EMBL/GenBank/DDBJ whole genome shotgun (WGS) entry which is preliminary data.</text>
</comment>
<dbReference type="Proteomes" id="UP000682134">
    <property type="component" value="Unassembled WGS sequence"/>
</dbReference>
<protein>
    <submittedName>
        <fullName evidence="1">Uncharacterized protein</fullName>
    </submittedName>
</protein>
<proteinExistence type="predicted"/>